<keyword evidence="4" id="KW-1185">Reference proteome</keyword>
<proteinExistence type="predicted"/>
<feature type="region of interest" description="Disordered" evidence="1">
    <location>
        <begin position="17"/>
        <end position="36"/>
    </location>
</feature>
<dbReference type="EMBL" id="JAHQIW010002787">
    <property type="protein sequence ID" value="KAJ1356328.1"/>
    <property type="molecule type" value="Genomic_DNA"/>
</dbReference>
<dbReference type="AlphaFoldDB" id="A0AAD5QN25"/>
<evidence type="ECO:0000313" key="4">
    <source>
        <dbReference type="Proteomes" id="UP001196413"/>
    </source>
</evidence>
<organism evidence="3 4">
    <name type="scientific">Parelaphostrongylus tenuis</name>
    <name type="common">Meningeal worm</name>
    <dbReference type="NCBI Taxonomy" id="148309"/>
    <lineage>
        <taxon>Eukaryota</taxon>
        <taxon>Metazoa</taxon>
        <taxon>Ecdysozoa</taxon>
        <taxon>Nematoda</taxon>
        <taxon>Chromadorea</taxon>
        <taxon>Rhabditida</taxon>
        <taxon>Rhabditina</taxon>
        <taxon>Rhabditomorpha</taxon>
        <taxon>Strongyloidea</taxon>
        <taxon>Metastrongylidae</taxon>
        <taxon>Parelaphostrongylus</taxon>
    </lineage>
</organism>
<evidence type="ECO:0000313" key="2">
    <source>
        <dbReference type="EMBL" id="KAJ1356328.1"/>
    </source>
</evidence>
<evidence type="ECO:0000313" key="3">
    <source>
        <dbReference type="EMBL" id="KAJ1356337.1"/>
    </source>
</evidence>
<sequence length="119" mass="13459">MQFYVRDSNEYVNSFKKSADGRPRNSWHKGRTNKQSHPISLSRIRIVAEDDAVRTAVNFFAPSSGNYYQLHGLCVFDAISDIQDTTVESCSARILITVALRSISFLLKLKQDIDCTLSI</sequence>
<feature type="compositionally biased region" description="Basic residues" evidence="1">
    <location>
        <begin position="25"/>
        <end position="34"/>
    </location>
</feature>
<protein>
    <submittedName>
        <fullName evidence="3">Uncharacterized protein</fullName>
    </submittedName>
</protein>
<name>A0AAD5QN25_PARTN</name>
<reference evidence="3" key="1">
    <citation type="submission" date="2021-06" db="EMBL/GenBank/DDBJ databases">
        <title>Parelaphostrongylus tenuis whole genome reference sequence.</title>
        <authorList>
            <person name="Garwood T.J."/>
            <person name="Larsen P.A."/>
            <person name="Fountain-Jones N.M."/>
            <person name="Garbe J.R."/>
            <person name="Macchietto M.G."/>
            <person name="Kania S.A."/>
            <person name="Gerhold R.W."/>
            <person name="Richards J.E."/>
            <person name="Wolf T.M."/>
        </authorList>
    </citation>
    <scope>NUCLEOTIDE SEQUENCE</scope>
    <source>
        <strain evidence="3">MNPRO001-30</strain>
        <tissue evidence="3">Meninges</tissue>
    </source>
</reference>
<dbReference type="EMBL" id="JAHQIW010002787">
    <property type="protein sequence ID" value="KAJ1356337.1"/>
    <property type="molecule type" value="Genomic_DNA"/>
</dbReference>
<gene>
    <name evidence="2" type="ORF">KIN20_014024</name>
    <name evidence="3" type="ORF">KIN20_014034</name>
</gene>
<accession>A0AAD5QN25</accession>
<dbReference type="Proteomes" id="UP001196413">
    <property type="component" value="Unassembled WGS sequence"/>
</dbReference>
<comment type="caution">
    <text evidence="3">The sequence shown here is derived from an EMBL/GenBank/DDBJ whole genome shotgun (WGS) entry which is preliminary data.</text>
</comment>
<evidence type="ECO:0000256" key="1">
    <source>
        <dbReference type="SAM" id="MobiDB-lite"/>
    </source>
</evidence>